<evidence type="ECO:0000256" key="5">
    <source>
        <dbReference type="SAM" id="MobiDB-lite"/>
    </source>
</evidence>
<feature type="compositionally biased region" description="Polar residues" evidence="5">
    <location>
        <begin position="103"/>
        <end position="118"/>
    </location>
</feature>
<name>A0A444TYA0_ACIRT</name>
<dbReference type="InterPro" id="IPR038772">
    <property type="entry name" value="Sph/SMPD2-like"/>
</dbReference>
<dbReference type="EMBL" id="SCEB01215749">
    <property type="protein sequence ID" value="RXM27905.1"/>
    <property type="molecule type" value="Genomic_DNA"/>
</dbReference>
<evidence type="ECO:0000313" key="7">
    <source>
        <dbReference type="Proteomes" id="UP000289886"/>
    </source>
</evidence>
<evidence type="ECO:0000256" key="4">
    <source>
        <dbReference type="ARBA" id="ARBA00022919"/>
    </source>
</evidence>
<gene>
    <name evidence="6" type="ORF">EOD39_10223</name>
</gene>
<sequence length="118" mass="13294">MYDEEVLTPQSLQRSLQNEDVRRNYIAPPFGSGGSPCDYPEPGAPWVGRRIDYMLYREASLSQNCKTEIEEFTFITQLAGLTDHIPVGMRLGVSVNTEDLGGQQENRTHSLQQNPFST</sequence>
<proteinExistence type="predicted"/>
<dbReference type="GO" id="GO:0006684">
    <property type="term" value="P:sphingomyelin metabolic process"/>
    <property type="evidence" value="ECO:0007669"/>
    <property type="project" value="TreeGrafter"/>
</dbReference>
<comment type="caution">
    <text evidence="6">The sequence shown here is derived from an EMBL/GenBank/DDBJ whole genome shotgun (WGS) entry which is preliminary data.</text>
</comment>
<keyword evidence="7" id="KW-1185">Reference proteome</keyword>
<evidence type="ECO:0000256" key="2">
    <source>
        <dbReference type="ARBA" id="ARBA00004991"/>
    </source>
</evidence>
<organism evidence="6 7">
    <name type="scientific">Acipenser ruthenus</name>
    <name type="common">Sterlet sturgeon</name>
    <dbReference type="NCBI Taxonomy" id="7906"/>
    <lineage>
        <taxon>Eukaryota</taxon>
        <taxon>Metazoa</taxon>
        <taxon>Chordata</taxon>
        <taxon>Craniata</taxon>
        <taxon>Vertebrata</taxon>
        <taxon>Euteleostomi</taxon>
        <taxon>Actinopterygii</taxon>
        <taxon>Chondrostei</taxon>
        <taxon>Acipenseriformes</taxon>
        <taxon>Acipenseridae</taxon>
        <taxon>Acipenser</taxon>
    </lineage>
</organism>
<dbReference type="PANTHER" id="PTHR16320:SF9">
    <property type="entry name" value="SPHINGOMYELIN PHOSPHODIESTERASE 5"/>
    <property type="match status" value="1"/>
</dbReference>
<comment type="pathway">
    <text evidence="1">Lipid metabolism; sphingolipid metabolism.</text>
</comment>
<dbReference type="AlphaFoldDB" id="A0A444TYA0"/>
<keyword evidence="4" id="KW-0443">Lipid metabolism</keyword>
<evidence type="ECO:0000256" key="3">
    <source>
        <dbReference type="ARBA" id="ARBA00012369"/>
    </source>
</evidence>
<evidence type="ECO:0000256" key="1">
    <source>
        <dbReference type="ARBA" id="ARBA00004760"/>
    </source>
</evidence>
<dbReference type="GO" id="GO:0005737">
    <property type="term" value="C:cytoplasm"/>
    <property type="evidence" value="ECO:0007669"/>
    <property type="project" value="TreeGrafter"/>
</dbReference>
<dbReference type="GO" id="GO:0004767">
    <property type="term" value="F:sphingomyelin phosphodiesterase activity"/>
    <property type="evidence" value="ECO:0007669"/>
    <property type="project" value="UniProtKB-EC"/>
</dbReference>
<dbReference type="GO" id="GO:0016020">
    <property type="term" value="C:membrane"/>
    <property type="evidence" value="ECO:0007669"/>
    <property type="project" value="GOC"/>
</dbReference>
<accession>A0A444TYA0</accession>
<feature type="region of interest" description="Disordered" evidence="5">
    <location>
        <begin position="96"/>
        <end position="118"/>
    </location>
</feature>
<evidence type="ECO:0000313" key="6">
    <source>
        <dbReference type="EMBL" id="RXM27905.1"/>
    </source>
</evidence>
<dbReference type="PANTHER" id="PTHR16320">
    <property type="entry name" value="SPHINGOMYELINASE FAMILY MEMBER"/>
    <property type="match status" value="1"/>
</dbReference>
<dbReference type="InterPro" id="IPR036691">
    <property type="entry name" value="Endo/exonu/phosph_ase_sf"/>
</dbReference>
<dbReference type="EC" id="3.1.4.12" evidence="3"/>
<protein>
    <recommendedName>
        <fullName evidence="3">sphingomyelin phosphodiesterase</fullName>
        <ecNumber evidence="3">3.1.4.12</ecNumber>
    </recommendedName>
</protein>
<comment type="pathway">
    <text evidence="2">Sphingolipid metabolism.</text>
</comment>
<dbReference type="Proteomes" id="UP000289886">
    <property type="component" value="Unassembled WGS sequence"/>
</dbReference>
<reference evidence="6 7" key="1">
    <citation type="submission" date="2019-01" db="EMBL/GenBank/DDBJ databases">
        <title>Draft Genome and Complete Hox-Cluster Characterization of the Sterlet Sturgeon (Acipenser ruthenus).</title>
        <authorList>
            <person name="Wei Q."/>
        </authorList>
    </citation>
    <scope>NUCLEOTIDE SEQUENCE [LARGE SCALE GENOMIC DNA]</scope>
    <source>
        <strain evidence="6">WHYD16114868_AA</strain>
        <tissue evidence="6">Blood</tissue>
    </source>
</reference>
<keyword evidence="4" id="KW-0746">Sphingolipid metabolism</keyword>
<dbReference type="SUPFAM" id="SSF56219">
    <property type="entry name" value="DNase I-like"/>
    <property type="match status" value="1"/>
</dbReference>